<dbReference type="AlphaFoldDB" id="A0A553II74"/>
<dbReference type="RefSeq" id="WP_064212026.1">
    <property type="nucleotide sequence ID" value="NZ_JACAOF010000008.1"/>
</dbReference>
<evidence type="ECO:0000313" key="3">
    <source>
        <dbReference type="Proteomes" id="UP000315938"/>
    </source>
</evidence>
<organism evidence="2 3">
    <name type="scientific">Acholeplasma laidlawii</name>
    <dbReference type="NCBI Taxonomy" id="2148"/>
    <lineage>
        <taxon>Bacteria</taxon>
        <taxon>Bacillati</taxon>
        <taxon>Mycoplasmatota</taxon>
        <taxon>Mollicutes</taxon>
        <taxon>Acholeplasmatales</taxon>
        <taxon>Acholeplasmataceae</taxon>
        <taxon>Acholeplasma</taxon>
    </lineage>
</organism>
<dbReference type="InterPro" id="IPR041331">
    <property type="entry name" value="Bac_A_amyl_C"/>
</dbReference>
<protein>
    <submittedName>
        <fullName evidence="2">Alpha-amylase</fullName>
    </submittedName>
</protein>
<proteinExistence type="predicted"/>
<evidence type="ECO:0000259" key="1">
    <source>
        <dbReference type="SMART" id="SM00642"/>
    </source>
</evidence>
<dbReference type="Pfam" id="PF18612">
    <property type="entry name" value="Bac_A_amyl_C"/>
    <property type="match status" value="1"/>
</dbReference>
<dbReference type="InterPro" id="IPR006047">
    <property type="entry name" value="GH13_cat_dom"/>
</dbReference>
<name>A0A553II74_ACHLA</name>
<dbReference type="Pfam" id="PF00128">
    <property type="entry name" value="Alpha-amylase"/>
    <property type="match status" value="1"/>
</dbReference>
<sequence>MAKQTSHELKNKVVYQIFTRQHSKTSDFKGIIEDLDRIKSLGVDIVYLLPFHPIGEKDRKGSIGSPYAIYDYYAIDPLYGTLEDFKALVKEIHQRDMKIMIDIVFNHTSRDSILTQKHPEWFYKKPDGSFANRVGDWSDITDFDFLSHRAIWDYLIDVLKYWAQFVDGFRCDVAPLLPLDFWKEARVKVEQVNPNMIWLTESVHLGFIKYIRDMGYDAFSDSQMYEVFDVAYDYDVFDFMDDYLNGKDTLKRYLFELWRQEATYPKNFVKLRSFENHDQDRIAHKVGNKTKLIQMTALQFFLKGMPMIYAGQEHQVTKRPDLFEMDLVPWNKDESIEDLITKLSSIKKLDIMSKGTYHFVNTDSIAHLEYHLGNEKLIGIFNLENLSSIKVDLTDGKYLNILTNKLHEVKNGSLQLRNEPIIFHLK</sequence>
<dbReference type="InterPro" id="IPR013780">
    <property type="entry name" value="Glyco_hydro_b"/>
</dbReference>
<dbReference type="Proteomes" id="UP000315938">
    <property type="component" value="Unassembled WGS sequence"/>
</dbReference>
<dbReference type="PANTHER" id="PTHR47786:SF2">
    <property type="entry name" value="GLYCOSYL HYDROLASE FAMILY 13 CATALYTIC DOMAIN-CONTAINING PROTEIN"/>
    <property type="match status" value="1"/>
</dbReference>
<dbReference type="PANTHER" id="PTHR47786">
    <property type="entry name" value="ALPHA-1,4-GLUCAN:MALTOSE-1-PHOSPHATE MALTOSYLTRANSFERASE"/>
    <property type="match status" value="1"/>
</dbReference>
<dbReference type="EMBL" id="VKID01000001">
    <property type="protein sequence ID" value="TRX99895.1"/>
    <property type="molecule type" value="Genomic_DNA"/>
</dbReference>
<feature type="domain" description="Glycosyl hydrolase family 13 catalytic" evidence="1">
    <location>
        <begin position="16"/>
        <end position="347"/>
    </location>
</feature>
<gene>
    <name evidence="2" type="ORF">FNV44_02310</name>
</gene>
<reference evidence="2 3" key="1">
    <citation type="submission" date="2019-07" db="EMBL/GenBank/DDBJ databases">
        <title>Genome sequence of Acholeplasma laidlawii strain with increased resistance to erythromycin.</title>
        <authorList>
            <person name="Medvedeva E.S."/>
            <person name="Baranova N.B."/>
            <person name="Siniagina M.N."/>
            <person name="Mouzykantov A."/>
            <person name="Chernova O.A."/>
            <person name="Chernov V.M."/>
        </authorList>
    </citation>
    <scope>NUCLEOTIDE SEQUENCE [LARGE SCALE GENOMIC DNA]</scope>
    <source>
        <strain evidence="2 3">PG8REry</strain>
    </source>
</reference>
<dbReference type="CDD" id="cd11313">
    <property type="entry name" value="AmyAc_arch_bac_AmyA"/>
    <property type="match status" value="1"/>
</dbReference>
<comment type="caution">
    <text evidence="2">The sequence shown here is derived from an EMBL/GenBank/DDBJ whole genome shotgun (WGS) entry which is preliminary data.</text>
</comment>
<dbReference type="SMART" id="SM00642">
    <property type="entry name" value="Aamy"/>
    <property type="match status" value="1"/>
</dbReference>
<evidence type="ECO:0000313" key="2">
    <source>
        <dbReference type="EMBL" id="TRX99895.1"/>
    </source>
</evidence>
<dbReference type="GO" id="GO:0005975">
    <property type="term" value="P:carbohydrate metabolic process"/>
    <property type="evidence" value="ECO:0007669"/>
    <property type="project" value="InterPro"/>
</dbReference>
<accession>A0A553II74</accession>
<dbReference type="Gene3D" id="2.60.40.1180">
    <property type="entry name" value="Golgi alpha-mannosidase II"/>
    <property type="match status" value="1"/>
</dbReference>
<dbReference type="Gene3D" id="3.20.20.80">
    <property type="entry name" value="Glycosidases"/>
    <property type="match status" value="1"/>
</dbReference>
<dbReference type="InterPro" id="IPR017853">
    <property type="entry name" value="GH"/>
</dbReference>
<dbReference type="SUPFAM" id="SSF51445">
    <property type="entry name" value="(Trans)glycosidases"/>
    <property type="match status" value="1"/>
</dbReference>